<keyword evidence="2" id="KW-0539">Nucleus</keyword>
<comment type="caution">
    <text evidence="4">The sequence shown here is derived from an EMBL/GenBank/DDBJ whole genome shotgun (WGS) entry which is preliminary data.</text>
</comment>
<evidence type="ECO:0000313" key="5">
    <source>
        <dbReference type="Proteomes" id="UP000765509"/>
    </source>
</evidence>
<dbReference type="PANTHER" id="PTHR22812">
    <property type="entry name" value="CHROMOBOX PROTEIN"/>
    <property type="match status" value="1"/>
</dbReference>
<keyword evidence="5" id="KW-1185">Reference proteome</keyword>
<reference evidence="4" key="1">
    <citation type="submission" date="2021-03" db="EMBL/GenBank/DDBJ databases">
        <title>Draft genome sequence of rust myrtle Austropuccinia psidii MF-1, a brazilian biotype.</title>
        <authorList>
            <person name="Quecine M.C."/>
            <person name="Pachon D.M.R."/>
            <person name="Bonatelli M.L."/>
            <person name="Correr F.H."/>
            <person name="Franceschini L.M."/>
            <person name="Leite T.F."/>
            <person name="Margarido G.R.A."/>
            <person name="Almeida C.A."/>
            <person name="Ferrarezi J.A."/>
            <person name="Labate C.A."/>
        </authorList>
    </citation>
    <scope>NUCLEOTIDE SEQUENCE</scope>
    <source>
        <strain evidence="4">MF-1</strain>
    </source>
</reference>
<protein>
    <recommendedName>
        <fullName evidence="3">Chromo domain-containing protein</fullName>
    </recommendedName>
</protein>
<evidence type="ECO:0000259" key="3">
    <source>
        <dbReference type="PROSITE" id="PS50013"/>
    </source>
</evidence>
<feature type="domain" description="Chromo" evidence="3">
    <location>
        <begin position="20"/>
        <end position="81"/>
    </location>
</feature>
<name>A0A9Q3IDH6_9BASI</name>
<evidence type="ECO:0000256" key="1">
    <source>
        <dbReference type="ARBA" id="ARBA00004123"/>
    </source>
</evidence>
<dbReference type="CDD" id="cd00024">
    <property type="entry name" value="CD_CSD"/>
    <property type="match status" value="1"/>
</dbReference>
<dbReference type="OrthoDB" id="2630497at2759"/>
<dbReference type="Gene3D" id="2.40.50.40">
    <property type="match status" value="1"/>
</dbReference>
<dbReference type="Proteomes" id="UP000765509">
    <property type="component" value="Unassembled WGS sequence"/>
</dbReference>
<dbReference type="SUPFAM" id="SSF54160">
    <property type="entry name" value="Chromo domain-like"/>
    <property type="match status" value="1"/>
</dbReference>
<dbReference type="InterPro" id="IPR016197">
    <property type="entry name" value="Chromo-like_dom_sf"/>
</dbReference>
<dbReference type="InterPro" id="IPR051219">
    <property type="entry name" value="Heterochromatin_chromo-domain"/>
</dbReference>
<dbReference type="PROSITE" id="PS50013">
    <property type="entry name" value="CHROMO_2"/>
    <property type="match status" value="1"/>
</dbReference>
<dbReference type="EMBL" id="AVOT02041140">
    <property type="protein sequence ID" value="MBW0536397.1"/>
    <property type="molecule type" value="Genomic_DNA"/>
</dbReference>
<dbReference type="GO" id="GO:0005634">
    <property type="term" value="C:nucleus"/>
    <property type="evidence" value="ECO:0007669"/>
    <property type="project" value="UniProtKB-SubCell"/>
</dbReference>
<dbReference type="InterPro" id="IPR023780">
    <property type="entry name" value="Chromo_domain"/>
</dbReference>
<proteinExistence type="predicted"/>
<dbReference type="GO" id="GO:0006338">
    <property type="term" value="P:chromatin remodeling"/>
    <property type="evidence" value="ECO:0007669"/>
    <property type="project" value="UniProtKB-ARBA"/>
</dbReference>
<dbReference type="AlphaFoldDB" id="A0A9Q3IDH6"/>
<evidence type="ECO:0000313" key="4">
    <source>
        <dbReference type="EMBL" id="MBW0536397.1"/>
    </source>
</evidence>
<comment type="subcellular location">
    <subcellularLocation>
        <location evidence="1">Nucleus</location>
    </subcellularLocation>
</comment>
<sequence>MPNRHRELPPPIIIQEEEEWKVSQILDSKIKRGKLWYFVGWEGFSQDSEISTWEPTQNLKNCPELVRDCHSLYSDKPGPNSSRA</sequence>
<accession>A0A9Q3IDH6</accession>
<dbReference type="Pfam" id="PF00385">
    <property type="entry name" value="Chromo"/>
    <property type="match status" value="1"/>
</dbReference>
<dbReference type="InterPro" id="IPR000953">
    <property type="entry name" value="Chromo/chromo_shadow_dom"/>
</dbReference>
<organism evidence="4 5">
    <name type="scientific">Austropuccinia psidii MF-1</name>
    <dbReference type="NCBI Taxonomy" id="1389203"/>
    <lineage>
        <taxon>Eukaryota</taxon>
        <taxon>Fungi</taxon>
        <taxon>Dikarya</taxon>
        <taxon>Basidiomycota</taxon>
        <taxon>Pucciniomycotina</taxon>
        <taxon>Pucciniomycetes</taxon>
        <taxon>Pucciniales</taxon>
        <taxon>Sphaerophragmiaceae</taxon>
        <taxon>Austropuccinia</taxon>
    </lineage>
</organism>
<evidence type="ECO:0000256" key="2">
    <source>
        <dbReference type="ARBA" id="ARBA00023242"/>
    </source>
</evidence>
<gene>
    <name evidence="4" type="ORF">O181_076112</name>
</gene>